<protein>
    <submittedName>
        <fullName evidence="1">Uncharacterized protein</fullName>
    </submittedName>
</protein>
<dbReference type="EMBL" id="CP080429">
    <property type="protein sequence ID" value="QYJ67574.1"/>
    <property type="molecule type" value="Genomic_DNA"/>
</dbReference>
<dbReference type="RefSeq" id="WP_220639919.1">
    <property type="nucleotide sequence ID" value="NZ_CP080429.1"/>
</dbReference>
<reference evidence="1 2" key="1">
    <citation type="submission" date="2021-07" db="EMBL/GenBank/DDBJ databases">
        <title>Flavobacterium WSW3-B6 sp.nov, isolated from seaweed.</title>
        <authorList>
            <person name="Muhammad N."/>
            <person name="Ho H."/>
            <person name="Lee Y.-J."/>
            <person name="Nguyen T."/>
            <person name="Ho J."/>
            <person name="Kim S.-G."/>
        </authorList>
    </citation>
    <scope>NUCLEOTIDE SEQUENCE [LARGE SCALE GENOMIC DNA]</scope>
    <source>
        <strain evidence="1 2">WSW3-B6</strain>
    </source>
</reference>
<evidence type="ECO:0000313" key="1">
    <source>
        <dbReference type="EMBL" id="QYJ67574.1"/>
    </source>
</evidence>
<name>A0ABX8V3Z9_9FLAO</name>
<proteinExistence type="predicted"/>
<dbReference type="Proteomes" id="UP000825381">
    <property type="component" value="Chromosome"/>
</dbReference>
<keyword evidence="2" id="KW-1185">Reference proteome</keyword>
<organism evidence="1 2">
    <name type="scientific">Flavobacterium litorale</name>
    <dbReference type="NCBI Taxonomy" id="2856519"/>
    <lineage>
        <taxon>Bacteria</taxon>
        <taxon>Pseudomonadati</taxon>
        <taxon>Bacteroidota</taxon>
        <taxon>Flavobacteriia</taxon>
        <taxon>Flavobacteriales</taxon>
        <taxon>Flavobacteriaceae</taxon>
        <taxon>Flavobacterium</taxon>
    </lineage>
</organism>
<sequence>MNKLFQQKSVTVDITELISYPSNSLGFHLGQYLFRKEFEPQTTFKKEDVYNLLITKNTSVEEQFGMYFYLFGNGNKSFATFYQMMVGLLDYPFHIKHFYQRYKDGRNALRFYDLDHYKMLHLPIEKIKDTFLIQ</sequence>
<gene>
    <name evidence="1" type="ORF">K1I41_08410</name>
</gene>
<evidence type="ECO:0000313" key="2">
    <source>
        <dbReference type="Proteomes" id="UP000825381"/>
    </source>
</evidence>
<accession>A0ABX8V3Z9</accession>